<dbReference type="Gene3D" id="3.50.50.60">
    <property type="entry name" value="FAD/NAD(P)-binding domain"/>
    <property type="match status" value="1"/>
</dbReference>
<sequence length="527" mass="60414">MSSPTTALIIGAGPAGLTPAHEFLQHSQVHPYVVEATDRIGGISATINYKGNRMDIGWHRFFSKSDRVMDWWLSILPLQLEPGQTIGALNYRGKSRSIPTVSAYDKSAGDNVMLLRQRKLRIFFRRQFFDYPLSFSVGTLSQLGIGWSTKAVFSYLKQVVRLIKEEKNLEEFFINRFGKHLYQTFFKAYTEKVWGVPCQEISAEWGAQRIKALSITQAVRHFLRQQFFSPSADFTHKKTETSLIEQFLYPKLGPGHLWEVVTRQIQDQGGEVHMQQKVVRLELKEHRIASATIQETLTGATYQIQPEYVVSTMPIRSLIQALGEVVPSEVQEIAKHLPYRNFISVGLLLNKLAIQQENDRLIQDNWIYIQEPDVQAGRLQLFNNWSPYLVTDPDKVWLGVEYFCQEEDELWRMTEADLQQLAIDELQKLGIISADQVLDGTVVKMPKAYPAHFGSYNDFPKVQAFLDGIENLFLVGRNGMHKYNNQDHSMLTAMLAVENIAAGRTDKANLWEVNTEQEYHEHSANER</sequence>
<evidence type="ECO:0000259" key="1">
    <source>
        <dbReference type="Pfam" id="PF01593"/>
    </source>
</evidence>
<dbReference type="NCBIfam" id="NF005548">
    <property type="entry name" value="PRK07208.1-4"/>
    <property type="match status" value="1"/>
</dbReference>
<proteinExistence type="predicted"/>
<dbReference type="GO" id="GO:0008767">
    <property type="term" value="F:UDP-galactopyranose mutase activity"/>
    <property type="evidence" value="ECO:0007669"/>
    <property type="project" value="TreeGrafter"/>
</dbReference>
<dbReference type="PANTHER" id="PTHR21197">
    <property type="entry name" value="UDP-GALACTOPYRANOSE MUTASE"/>
    <property type="match status" value="1"/>
</dbReference>
<dbReference type="GO" id="GO:0005829">
    <property type="term" value="C:cytosol"/>
    <property type="evidence" value="ECO:0007669"/>
    <property type="project" value="TreeGrafter"/>
</dbReference>
<dbReference type="InterPro" id="IPR002937">
    <property type="entry name" value="Amino_oxidase"/>
</dbReference>
<dbReference type="NCBIfam" id="NF005546">
    <property type="entry name" value="PRK07208.1-2"/>
    <property type="match status" value="1"/>
</dbReference>
<dbReference type="RefSeq" id="WP_062544247.1">
    <property type="nucleotide sequence ID" value="NZ_CP012643.1"/>
</dbReference>
<dbReference type="SUPFAM" id="SSF51971">
    <property type="entry name" value="Nucleotide-binding domain"/>
    <property type="match status" value="1"/>
</dbReference>
<evidence type="ECO:0000313" key="3">
    <source>
        <dbReference type="Proteomes" id="UP000061382"/>
    </source>
</evidence>
<feature type="domain" description="Amine oxidase" evidence="1">
    <location>
        <begin position="15"/>
        <end position="476"/>
    </location>
</feature>
<dbReference type="OrthoDB" id="9769600at2"/>
<protein>
    <recommendedName>
        <fullName evidence="1">Amine oxidase domain-containing protein</fullName>
    </recommendedName>
</protein>
<dbReference type="GO" id="GO:0016491">
    <property type="term" value="F:oxidoreductase activity"/>
    <property type="evidence" value="ECO:0007669"/>
    <property type="project" value="InterPro"/>
</dbReference>
<dbReference type="InterPro" id="IPR036188">
    <property type="entry name" value="FAD/NAD-bd_sf"/>
</dbReference>
<organism evidence="2 3">
    <name type="scientific">Rufibacter tibetensis</name>
    <dbReference type="NCBI Taxonomy" id="512763"/>
    <lineage>
        <taxon>Bacteria</taxon>
        <taxon>Pseudomonadati</taxon>
        <taxon>Bacteroidota</taxon>
        <taxon>Cytophagia</taxon>
        <taxon>Cytophagales</taxon>
        <taxon>Hymenobacteraceae</taxon>
        <taxon>Rufibacter</taxon>
    </lineage>
</organism>
<accession>A0A0P0CWL1</accession>
<evidence type="ECO:0000313" key="2">
    <source>
        <dbReference type="EMBL" id="ALI99743.1"/>
    </source>
</evidence>
<dbReference type="Proteomes" id="UP000061382">
    <property type="component" value="Chromosome"/>
</dbReference>
<dbReference type="Pfam" id="PF01593">
    <property type="entry name" value="Amino_oxidase"/>
    <property type="match status" value="1"/>
</dbReference>
<gene>
    <name evidence="2" type="ORF">DC20_13130</name>
</gene>
<reference evidence="2 3" key="1">
    <citation type="submission" date="2015-08" db="EMBL/GenBank/DDBJ databases">
        <title>Complete genome sequence of Rufibacter tibetensis strain 1351t, a radiation-resistant bacterium from tibet plateau.</title>
        <authorList>
            <person name="Dai J."/>
        </authorList>
    </citation>
    <scope>NUCLEOTIDE SEQUENCE [LARGE SCALE GENOMIC DNA]</scope>
    <source>
        <strain evidence="2 3">1351</strain>
    </source>
</reference>
<dbReference type="GO" id="GO:0050660">
    <property type="term" value="F:flavin adenine dinucleotide binding"/>
    <property type="evidence" value="ECO:0007669"/>
    <property type="project" value="TreeGrafter"/>
</dbReference>
<name>A0A0P0CWL1_9BACT</name>
<dbReference type="PATRIC" id="fig|512763.3.peg.2881"/>
<dbReference type="AlphaFoldDB" id="A0A0P0CWL1"/>
<keyword evidence="3" id="KW-1185">Reference proteome</keyword>
<dbReference type="PANTHER" id="PTHR21197:SF0">
    <property type="entry name" value="UDP-GALACTOPYRANOSE MUTASE"/>
    <property type="match status" value="1"/>
</dbReference>
<dbReference type="STRING" id="512763.DC20_13130"/>
<dbReference type="KEGG" id="rti:DC20_13130"/>
<dbReference type="EMBL" id="CP012643">
    <property type="protein sequence ID" value="ALI99743.1"/>
    <property type="molecule type" value="Genomic_DNA"/>
</dbReference>